<reference evidence="7 8" key="1">
    <citation type="submission" date="2013-09" db="EMBL/GenBank/DDBJ databases">
        <title>Corchorus capsularis genome sequencing.</title>
        <authorList>
            <person name="Alam M."/>
            <person name="Haque M.S."/>
            <person name="Islam M.S."/>
            <person name="Emdad E.M."/>
            <person name="Islam M.M."/>
            <person name="Ahmed B."/>
            <person name="Halim A."/>
            <person name="Hossen Q.M.M."/>
            <person name="Hossain M.Z."/>
            <person name="Ahmed R."/>
            <person name="Khan M.M."/>
            <person name="Islam R."/>
            <person name="Rashid M.M."/>
            <person name="Khan S.A."/>
            <person name="Rahman M.S."/>
            <person name="Alam M."/>
        </authorList>
    </citation>
    <scope>NUCLEOTIDE SEQUENCE [LARGE SCALE GENOMIC DNA]</scope>
    <source>
        <strain evidence="8">cv. CVL-1</strain>
        <tissue evidence="7">Whole seedling</tissue>
    </source>
</reference>
<dbReference type="GO" id="GO:0010431">
    <property type="term" value="P:seed maturation"/>
    <property type="evidence" value="ECO:0007669"/>
    <property type="project" value="UniProtKB-ARBA"/>
</dbReference>
<protein>
    <submittedName>
        <fullName evidence="7">11-S seed storage protein, plant</fullName>
    </submittedName>
</protein>
<accession>A0A1R3HV49</accession>
<dbReference type="SMART" id="SM00835">
    <property type="entry name" value="Cupin_1"/>
    <property type="match status" value="2"/>
</dbReference>
<dbReference type="PANTHER" id="PTHR31189:SF45">
    <property type="entry name" value="OS09G0552500 PROTEIN"/>
    <property type="match status" value="1"/>
</dbReference>
<dbReference type="GO" id="GO:0045735">
    <property type="term" value="F:nutrient reservoir activity"/>
    <property type="evidence" value="ECO:0007669"/>
    <property type="project" value="UniProtKB-KW"/>
</dbReference>
<evidence type="ECO:0000256" key="4">
    <source>
        <dbReference type="ARBA" id="ARBA00023129"/>
    </source>
</evidence>
<dbReference type="AlphaFoldDB" id="A0A1R3HV49"/>
<evidence type="ECO:0000313" key="7">
    <source>
        <dbReference type="EMBL" id="OMO74267.1"/>
    </source>
</evidence>
<feature type="domain" description="Cupin type-1" evidence="6">
    <location>
        <begin position="175"/>
        <end position="321"/>
    </location>
</feature>
<gene>
    <name evidence="7" type="ORF">CCACVL1_16869</name>
</gene>
<dbReference type="InterPro" id="IPR006044">
    <property type="entry name" value="11S_seedstore_pln"/>
</dbReference>
<name>A0A1R3HV49_COCAP</name>
<dbReference type="InterPro" id="IPR011051">
    <property type="entry name" value="RmlC_Cupin_sf"/>
</dbReference>
<evidence type="ECO:0000256" key="2">
    <source>
        <dbReference type="ARBA" id="ARBA00022729"/>
    </source>
</evidence>
<organism evidence="7 8">
    <name type="scientific">Corchorus capsularis</name>
    <name type="common">Jute</name>
    <dbReference type="NCBI Taxonomy" id="210143"/>
    <lineage>
        <taxon>Eukaryota</taxon>
        <taxon>Viridiplantae</taxon>
        <taxon>Streptophyta</taxon>
        <taxon>Embryophyta</taxon>
        <taxon>Tracheophyta</taxon>
        <taxon>Spermatophyta</taxon>
        <taxon>Magnoliopsida</taxon>
        <taxon>eudicotyledons</taxon>
        <taxon>Gunneridae</taxon>
        <taxon>Pentapetalae</taxon>
        <taxon>rosids</taxon>
        <taxon>malvids</taxon>
        <taxon>Malvales</taxon>
        <taxon>Malvaceae</taxon>
        <taxon>Grewioideae</taxon>
        <taxon>Apeibeae</taxon>
        <taxon>Corchorus</taxon>
    </lineage>
</organism>
<dbReference type="PANTHER" id="PTHR31189">
    <property type="entry name" value="OS03G0336100 PROTEIN-RELATED"/>
    <property type="match status" value="1"/>
</dbReference>
<dbReference type="InterPro" id="IPR006045">
    <property type="entry name" value="Cupin_1"/>
</dbReference>
<dbReference type="EMBL" id="AWWV01011129">
    <property type="protein sequence ID" value="OMO74267.1"/>
    <property type="molecule type" value="Genomic_DNA"/>
</dbReference>
<dbReference type="InterPro" id="IPR050253">
    <property type="entry name" value="Seed_Storage-Functional"/>
</dbReference>
<dbReference type="SUPFAM" id="SSF51182">
    <property type="entry name" value="RmlC-like cupins"/>
    <property type="match status" value="1"/>
</dbReference>
<keyword evidence="3" id="KW-0758">Storage protein</keyword>
<comment type="similarity">
    <text evidence="1">Belongs to the 11S seed storage protein (globulins) family.</text>
</comment>
<dbReference type="Proteomes" id="UP000188268">
    <property type="component" value="Unassembled WGS sequence"/>
</dbReference>
<evidence type="ECO:0000313" key="8">
    <source>
        <dbReference type="Proteomes" id="UP000188268"/>
    </source>
</evidence>
<dbReference type="STRING" id="210143.A0A1R3HV49"/>
<dbReference type="InterPro" id="IPR014710">
    <property type="entry name" value="RmlC-like_jellyroll"/>
</dbReference>
<evidence type="ECO:0000256" key="5">
    <source>
        <dbReference type="ARBA" id="ARBA00023157"/>
    </source>
</evidence>
<keyword evidence="2" id="KW-0732">Signal</keyword>
<feature type="domain" description="Cupin type-1" evidence="6">
    <location>
        <begin position="7"/>
        <end position="140"/>
    </location>
</feature>
<proteinExistence type="inferred from homology"/>
<dbReference type="PRINTS" id="PR00439">
    <property type="entry name" value="11SGLOBULIN"/>
</dbReference>
<dbReference type="CDD" id="cd02243">
    <property type="entry name" value="cupin_11S_legumin_C"/>
    <property type="match status" value="1"/>
</dbReference>
<evidence type="ECO:0000256" key="1">
    <source>
        <dbReference type="ARBA" id="ARBA00007178"/>
    </source>
</evidence>
<keyword evidence="4" id="KW-0708">Seed storage protein</keyword>
<dbReference type="Gene3D" id="2.60.120.10">
    <property type="entry name" value="Jelly Rolls"/>
    <property type="match status" value="2"/>
</dbReference>
<sequence length="338" mass="36692">MELSPKFPRTFFESEAGGYYNWSSADSSILSEAKVGAGKLVLKPQGVCTVGLVSPNKKDKMSFVCLKKGDIIGSPQGSVSWWYNHGSDSDFVIVFLAETSKAYLPGEITYFLLTGPIGYLSAFSPEFIAKSYRINQEQAQTLAGSQQGILLLKLSEEEAKIVPLPHQDALNKWTKNLDSSLPDVAVKKGGKSTTVTGGEFMLLEEIGLSANRLELEPNAIRTPNYATDTQVFYVVKGSGKVQIFGLNGKLVLDTEVETGQLFVVPRFLMVSLLAGGEGIECFSVVTSTRPDIGELAGKDSVLNTIPSFLQVVLNLTPEFTQVFKQMLETGTVIVPPMN</sequence>
<evidence type="ECO:0000259" key="6">
    <source>
        <dbReference type="SMART" id="SM00835"/>
    </source>
</evidence>
<comment type="caution">
    <text evidence="7">The sequence shown here is derived from an EMBL/GenBank/DDBJ whole genome shotgun (WGS) entry which is preliminary data.</text>
</comment>
<dbReference type="OrthoDB" id="735591at2759"/>
<evidence type="ECO:0000256" key="3">
    <source>
        <dbReference type="ARBA" id="ARBA00022761"/>
    </source>
</evidence>
<keyword evidence="5" id="KW-1015">Disulfide bond</keyword>
<dbReference type="Pfam" id="PF00190">
    <property type="entry name" value="Cupin_1"/>
    <property type="match status" value="2"/>
</dbReference>
<keyword evidence="8" id="KW-1185">Reference proteome</keyword>
<dbReference type="OMA" id="VNGATIM"/>
<dbReference type="Gramene" id="OMO74267">
    <property type="protein sequence ID" value="OMO74267"/>
    <property type="gene ID" value="CCACVL1_16869"/>
</dbReference>